<dbReference type="Proteomes" id="UP000007800">
    <property type="component" value="Unassembled WGS sequence"/>
</dbReference>
<dbReference type="InParanoid" id="C5KP52"/>
<keyword evidence="1" id="KW-0175">Coiled coil</keyword>
<dbReference type="RefSeq" id="XP_002781932.1">
    <property type="nucleotide sequence ID" value="XM_002781886.1"/>
</dbReference>
<gene>
    <name evidence="2" type="ORF">Pmar_PMAR013618</name>
</gene>
<feature type="coiled-coil region" evidence="1">
    <location>
        <begin position="109"/>
        <end position="143"/>
    </location>
</feature>
<evidence type="ECO:0000313" key="2">
    <source>
        <dbReference type="EMBL" id="EER13727.1"/>
    </source>
</evidence>
<accession>C5KP52</accession>
<evidence type="ECO:0000313" key="3">
    <source>
        <dbReference type="Proteomes" id="UP000007800"/>
    </source>
</evidence>
<keyword evidence="3" id="KW-1185">Reference proteome</keyword>
<reference evidence="2 3" key="1">
    <citation type="submission" date="2008-07" db="EMBL/GenBank/DDBJ databases">
        <authorList>
            <person name="El-Sayed N."/>
            <person name="Caler E."/>
            <person name="Inman J."/>
            <person name="Amedeo P."/>
            <person name="Hass B."/>
            <person name="Wortman J."/>
        </authorList>
    </citation>
    <scope>NUCLEOTIDE SEQUENCE [LARGE SCALE GENOMIC DNA]</scope>
    <source>
        <strain evidence="3">ATCC 50983 / TXsc</strain>
    </source>
</reference>
<evidence type="ECO:0000256" key="1">
    <source>
        <dbReference type="SAM" id="Coils"/>
    </source>
</evidence>
<dbReference type="EMBL" id="GG674929">
    <property type="protein sequence ID" value="EER13727.1"/>
    <property type="molecule type" value="Genomic_DNA"/>
</dbReference>
<proteinExistence type="predicted"/>
<dbReference type="OrthoDB" id="438299at2759"/>
<protein>
    <submittedName>
        <fullName evidence="2">Tropomyosin, putative</fullName>
    </submittedName>
</protein>
<sequence length="367" mass="42231">MTTSVRYNDFHLSPPREYFLPSNPVIRPGDITRRSISLAEVVNMKENHLAAEKKSHEKILEQDALTRLRCEKTFDDLKQTNIRCHEQTEKVNRRIESVLAVEPRLSDNIRRLEERCEYLGKELEVAKKEKVEARRQFTECQARIEAEVAIKRASEREVSGKESLRRRIIEKDVAARRGDLERRKSQVRHERANVHQIDRKVQGLAKTDINLSSLSAGSMKTCLEKARNEFSFLQSQLVEMELAWKRLPEDRAKLFLQAQELAPEVRIDTPVWSPRHGGSVARVGRHEKVVEHEKREAIEKAIRETWRRIKGKHDEIAELEEAIGDLGEEESSEQEEGSHVITGDVFAVLRPPASSDAENAANMVKSL</sequence>
<feature type="coiled-coil region" evidence="1">
    <location>
        <begin position="309"/>
        <end position="336"/>
    </location>
</feature>
<organism evidence="3">
    <name type="scientific">Perkinsus marinus (strain ATCC 50983 / TXsc)</name>
    <dbReference type="NCBI Taxonomy" id="423536"/>
    <lineage>
        <taxon>Eukaryota</taxon>
        <taxon>Sar</taxon>
        <taxon>Alveolata</taxon>
        <taxon>Perkinsozoa</taxon>
        <taxon>Perkinsea</taxon>
        <taxon>Perkinsida</taxon>
        <taxon>Perkinsidae</taxon>
        <taxon>Perkinsus</taxon>
    </lineage>
</organism>
<name>C5KP52_PERM5</name>
<dbReference type="GeneID" id="9043433"/>
<dbReference type="AlphaFoldDB" id="C5KP52"/>